<organism evidence="4">
    <name type="scientific">Spongospora subterranea</name>
    <dbReference type="NCBI Taxonomy" id="70186"/>
    <lineage>
        <taxon>Eukaryota</taxon>
        <taxon>Sar</taxon>
        <taxon>Rhizaria</taxon>
        <taxon>Endomyxa</taxon>
        <taxon>Phytomyxea</taxon>
        <taxon>Plasmodiophorida</taxon>
        <taxon>Plasmodiophoridae</taxon>
        <taxon>Spongospora</taxon>
    </lineage>
</organism>
<dbReference type="GO" id="GO:0006355">
    <property type="term" value="P:regulation of DNA-templated transcription"/>
    <property type="evidence" value="ECO:0007669"/>
    <property type="project" value="InterPro"/>
</dbReference>
<feature type="region of interest" description="Disordered" evidence="2">
    <location>
        <begin position="634"/>
        <end position="674"/>
    </location>
</feature>
<keyword evidence="1" id="KW-0862">Zinc</keyword>
<dbReference type="EMBL" id="HACM01006171">
    <property type="protein sequence ID" value="CRZ06613.1"/>
    <property type="molecule type" value="Transcribed_RNA"/>
</dbReference>
<dbReference type="PANTHER" id="PTHR31669:SF292">
    <property type="entry name" value="OS02G0262500 PROTEIN"/>
    <property type="match status" value="1"/>
</dbReference>
<evidence type="ECO:0000256" key="2">
    <source>
        <dbReference type="SAM" id="MobiDB-lite"/>
    </source>
</evidence>
<reference evidence="4" key="1">
    <citation type="submission" date="2015-04" db="EMBL/GenBank/DDBJ databases">
        <title>The genome sequence of the plant pathogenic Rhizarian Plasmodiophora brassicae reveals insights in its biotrophic life cycle and the origin of chitin synthesis.</title>
        <authorList>
            <person name="Schwelm A."/>
            <person name="Fogelqvist J."/>
            <person name="Knaust A."/>
            <person name="Julke S."/>
            <person name="Lilja T."/>
            <person name="Dhandapani V."/>
            <person name="Bonilla-Rosso G."/>
            <person name="Karlsson M."/>
            <person name="Shevchenko A."/>
            <person name="Choi S.R."/>
            <person name="Kim H.G."/>
            <person name="Park J.Y."/>
            <person name="Lim Y.P."/>
            <person name="Ludwig-Muller J."/>
            <person name="Dixelius C."/>
        </authorList>
    </citation>
    <scope>NUCLEOTIDE SEQUENCE</scope>
    <source>
        <tissue evidence="4">Potato root galls</tissue>
    </source>
</reference>
<dbReference type="PANTHER" id="PTHR31669">
    <property type="entry name" value="PROTEIN FAR1-RELATED SEQUENCE 10-RELATED"/>
    <property type="match status" value="1"/>
</dbReference>
<dbReference type="AlphaFoldDB" id="A0A0H5QX94"/>
<sequence>ESIVQRGRFYCRHAACPYQVLFTYDFAKNVYIIKEKGFRPTHSHPLNAVVSVRGVSFAQVQQDLTPQELYLIRQAGPALGLPQLRKMMHRFFENREYSSQLLHRVVAEAKREIYGNDPDSMNEFMKFGAKLISGKGVFHIGYDISARIVSAIIQFPCMVPYALQYGDFTVADATFNISAYNLVLIVFTNVDCLGKSTISAITLAPSETASIIEESLQLCSLAQPESTLMSDGAVAYYTVSESLNMKHKLCVHHFSRGMFSAAASLPEKLSTEFNKLCSTLLYEILDPDSFNQIVDHLVNRCNCFEKALNFITKLCEDSERICPTFSSRIFSAGHVSTQRAESNNARIKTSGIDIRKFNLLELVKHLEALVTRQELEAVSEIRKNVLQSHRWSSYVDKLWTNQLLLADQYCSTFNGAHWQVRRHDGSGGESLVVVPGHETEAVPSCVCGFYTSSLIPCRHIAAVFANLNRPMRDVKNLAPRWRLDRHPLYRSVIESLGLSSGDASSVHSSPEAMDMESAHVLHSSPIDLDVYQQLYCPTHKAQRFRKLMDLANELVKSAEDAGTHGFKMTTLALTKQINRNRSLIRANEPVCSGLPPIRARPRPGRVASQPNESRLVVKPKRLPVNCRSCVHSGRNGIGHRSGSSRCPLTRHQRDQSSVVSPDAEIGDMSSKPREQSIRVAESTSGVVVASIFDNHIPDTTV</sequence>
<keyword evidence="1" id="KW-0479">Metal-binding</keyword>
<accession>A0A0H5QX94</accession>
<dbReference type="Pfam" id="PF04434">
    <property type="entry name" value="SWIM"/>
    <property type="match status" value="1"/>
</dbReference>
<dbReference type="PROSITE" id="PS50966">
    <property type="entry name" value="ZF_SWIM"/>
    <property type="match status" value="1"/>
</dbReference>
<dbReference type="InterPro" id="IPR031052">
    <property type="entry name" value="FHY3/FAR1"/>
</dbReference>
<feature type="non-terminal residue" evidence="4">
    <location>
        <position position="1"/>
    </location>
</feature>
<evidence type="ECO:0000256" key="1">
    <source>
        <dbReference type="PROSITE-ProRule" id="PRU00325"/>
    </source>
</evidence>
<keyword evidence="1" id="KW-0863">Zinc-finger</keyword>
<dbReference type="InterPro" id="IPR007527">
    <property type="entry name" value="Znf_SWIM"/>
</dbReference>
<proteinExistence type="predicted"/>
<feature type="domain" description="SWIM-type" evidence="3">
    <location>
        <begin position="430"/>
        <end position="468"/>
    </location>
</feature>
<protein>
    <recommendedName>
        <fullName evidence="3">SWIM-type domain-containing protein</fullName>
    </recommendedName>
</protein>
<evidence type="ECO:0000313" key="4">
    <source>
        <dbReference type="EMBL" id="CRZ06613.1"/>
    </source>
</evidence>
<evidence type="ECO:0000259" key="3">
    <source>
        <dbReference type="PROSITE" id="PS50966"/>
    </source>
</evidence>
<name>A0A0H5QX94_9EUKA</name>
<dbReference type="GO" id="GO:0008270">
    <property type="term" value="F:zinc ion binding"/>
    <property type="evidence" value="ECO:0007669"/>
    <property type="project" value="UniProtKB-KW"/>
</dbReference>
<feature type="non-terminal residue" evidence="4">
    <location>
        <position position="701"/>
    </location>
</feature>